<evidence type="ECO:0000313" key="1">
    <source>
        <dbReference type="EMBL" id="NMQ20935.1"/>
    </source>
</evidence>
<gene>
    <name evidence="1" type="ORF">E4P82_18115</name>
</gene>
<accession>A0ABX1TNE3</accession>
<comment type="caution">
    <text evidence="1">The sequence shown here is derived from an EMBL/GenBank/DDBJ whole genome shotgun (WGS) entry which is preliminary data.</text>
</comment>
<reference evidence="1 2" key="1">
    <citation type="submission" date="2019-03" db="EMBL/GenBank/DDBJ databases">
        <title>Metabolic reconstructions from genomes of highly enriched 'Candidatus Accumulibacter' and 'Candidatus Competibacter' bioreactor populations.</title>
        <authorList>
            <person name="Annavajhala M.K."/>
            <person name="Welles L."/>
            <person name="Abbas B."/>
            <person name="Sorokin D."/>
            <person name="Park H."/>
            <person name="Van Loosdrecht M."/>
            <person name="Chandran K."/>
        </authorList>
    </citation>
    <scope>NUCLEOTIDE SEQUENCE [LARGE SCALE GENOMIC DNA]</scope>
    <source>
        <strain evidence="1 2">SBR_G</strain>
    </source>
</reference>
<protein>
    <recommendedName>
        <fullName evidence="3">Peptidase C51 domain-containing protein</fullName>
    </recommendedName>
</protein>
<dbReference type="Proteomes" id="UP000760480">
    <property type="component" value="Unassembled WGS sequence"/>
</dbReference>
<dbReference type="RefSeq" id="WP_169250207.1">
    <property type="nucleotide sequence ID" value="NZ_SPMZ01000070.1"/>
</dbReference>
<proteinExistence type="predicted"/>
<organism evidence="1 2">
    <name type="scientific">Candidatus Competibacter phosphatis</name>
    <dbReference type="NCBI Taxonomy" id="221280"/>
    <lineage>
        <taxon>Bacteria</taxon>
        <taxon>Pseudomonadati</taxon>
        <taxon>Pseudomonadota</taxon>
        <taxon>Gammaproteobacteria</taxon>
        <taxon>Candidatus Competibacteraceae</taxon>
        <taxon>Candidatus Competibacter</taxon>
    </lineage>
</organism>
<sequence length="198" mass="21801">MDTRYANTIINVARGEAIPPPYGKVNDFLTEPGGDPKVRYGWKRLKEYFEVAARYNDGHWRIPGYLDGVKLKNKRIPQPGQSGIQWCGIFATWVWIKAGVPGVYWASPGIKGPDVKIIAGFKGIGLGDIGVQTGGLVHHFIISKLNDPPDKPGATVETINGNSTYQGITTISRPLSAFSYYYTLDSGFFGVLQKMYGE</sequence>
<evidence type="ECO:0000313" key="2">
    <source>
        <dbReference type="Proteomes" id="UP000760480"/>
    </source>
</evidence>
<dbReference type="EMBL" id="SPMZ01000070">
    <property type="protein sequence ID" value="NMQ20935.1"/>
    <property type="molecule type" value="Genomic_DNA"/>
</dbReference>
<name>A0ABX1TNE3_9GAMM</name>
<keyword evidence="2" id="KW-1185">Reference proteome</keyword>
<evidence type="ECO:0008006" key="3">
    <source>
        <dbReference type="Google" id="ProtNLM"/>
    </source>
</evidence>